<reference evidence="2" key="1">
    <citation type="submission" date="2021-01" db="EMBL/GenBank/DDBJ databases">
        <authorList>
            <person name="Corre E."/>
            <person name="Pelletier E."/>
            <person name="Niang G."/>
            <person name="Scheremetjew M."/>
            <person name="Finn R."/>
            <person name="Kale V."/>
            <person name="Holt S."/>
            <person name="Cochrane G."/>
            <person name="Meng A."/>
            <person name="Brown T."/>
            <person name="Cohen L."/>
        </authorList>
    </citation>
    <scope>NUCLEOTIDE SEQUENCE</scope>
    <source>
        <strain evidence="2">CCMP127</strain>
    </source>
</reference>
<name>A0A7S3KZM6_9STRA</name>
<feature type="region of interest" description="Disordered" evidence="1">
    <location>
        <begin position="1"/>
        <end position="50"/>
    </location>
</feature>
<feature type="compositionally biased region" description="Polar residues" evidence="1">
    <location>
        <begin position="104"/>
        <end position="115"/>
    </location>
</feature>
<evidence type="ECO:0000256" key="1">
    <source>
        <dbReference type="SAM" id="MobiDB-lite"/>
    </source>
</evidence>
<gene>
    <name evidence="2" type="ORF">ACOF00016_LOCUS1779</name>
</gene>
<feature type="region of interest" description="Disordered" evidence="1">
    <location>
        <begin position="526"/>
        <end position="575"/>
    </location>
</feature>
<feature type="compositionally biased region" description="Polar residues" evidence="1">
    <location>
        <begin position="153"/>
        <end position="176"/>
    </location>
</feature>
<feature type="compositionally biased region" description="Basic and acidic residues" evidence="1">
    <location>
        <begin position="601"/>
        <end position="614"/>
    </location>
</feature>
<protein>
    <submittedName>
        <fullName evidence="2">Uncharacterized protein</fullName>
    </submittedName>
</protein>
<feature type="region of interest" description="Disordered" evidence="1">
    <location>
        <begin position="601"/>
        <end position="637"/>
    </location>
</feature>
<accession>A0A7S3KZM6</accession>
<feature type="compositionally biased region" description="Basic residues" evidence="1">
    <location>
        <begin position="621"/>
        <end position="637"/>
    </location>
</feature>
<evidence type="ECO:0000313" key="2">
    <source>
        <dbReference type="EMBL" id="CAE0403582.1"/>
    </source>
</evidence>
<organism evidence="2">
    <name type="scientific">Amphora coffeiformis</name>
    <dbReference type="NCBI Taxonomy" id="265554"/>
    <lineage>
        <taxon>Eukaryota</taxon>
        <taxon>Sar</taxon>
        <taxon>Stramenopiles</taxon>
        <taxon>Ochrophyta</taxon>
        <taxon>Bacillariophyta</taxon>
        <taxon>Bacillariophyceae</taxon>
        <taxon>Bacillariophycidae</taxon>
        <taxon>Thalassiophysales</taxon>
        <taxon>Catenulaceae</taxon>
        <taxon>Amphora</taxon>
    </lineage>
</organism>
<dbReference type="AlphaFoldDB" id="A0A7S3KZM6"/>
<proteinExistence type="predicted"/>
<feature type="region of interest" description="Disordered" evidence="1">
    <location>
        <begin position="91"/>
        <end position="115"/>
    </location>
</feature>
<sequence length="637" mass="70196">MNPFIDNVHTNESNKKLPIVADNDDANGDHPQVNDVERSTPLGRGSSANRRQTRLLVKQQQQQLALKNKDLEGLNLKKDLVNTDLALAASKDRQPKYPTHDAASPSQNIGSTNDGHQSIQSVFATSTMYTSDEAVIEKNQAVGTMVLLQESQAQPTQDCTSRNNHNESRSTSTSTAKDSHVSFVPPQRVVRGKSITRLNAVYRSAEQLKPSTHKAPSSSQKDYAIMFGAARQNARNILQQWIRANQALENGAAPVVILHPISSASLPDPSRVVPASPNEWFQLYVQQYIPAMQKLLKKRYEVLAVADEIVEKLCQAGAKFSLPHAPYTHVSLPLVIKHISEQFEVKVLGRKWSKVEIPSTHSPSKFQNTLPRTVTNQTQAIPGVVPSQSVAPSRRTSLRLAARQAAPIQETINTTTNASIPKSCVEMPYINLAPRPPMAAKMSESTQVAENLHCLSVFSRANNTIDPNQLMTIATPDIQRFSPELAGHNMTTYPALARGVTPSPAPTKNIAGLHVHEAGHHLSLRRFTPSPESYNLPADAPPTKALGDNWSPLSLSGDDDDDWSPIPLSQPPQSPLNLADADLAFALLEVPSFEQVLLDQRMRTAAKEQDEPKKAPAGASHNKRKKNQRRKRRRFFR</sequence>
<dbReference type="EMBL" id="HBIM01002036">
    <property type="protein sequence ID" value="CAE0403582.1"/>
    <property type="molecule type" value="Transcribed_RNA"/>
</dbReference>
<feature type="region of interest" description="Disordered" evidence="1">
    <location>
        <begin position="153"/>
        <end position="181"/>
    </location>
</feature>